<dbReference type="GO" id="GO:0006487">
    <property type="term" value="P:protein N-linked glycosylation"/>
    <property type="evidence" value="ECO:0007669"/>
    <property type="project" value="TreeGrafter"/>
</dbReference>
<keyword evidence="7 17" id="KW-0479">Metal-binding</keyword>
<keyword evidence="10 17" id="KW-0333">Golgi apparatus</keyword>
<evidence type="ECO:0000256" key="6">
    <source>
        <dbReference type="ARBA" id="ARBA00022692"/>
    </source>
</evidence>
<comment type="pathway">
    <text evidence="2 17">Protein modification; protein glycosylation.</text>
</comment>
<evidence type="ECO:0000256" key="7">
    <source>
        <dbReference type="ARBA" id="ARBA00022723"/>
    </source>
</evidence>
<dbReference type="GO" id="GO:0030145">
    <property type="term" value="F:manganese ion binding"/>
    <property type="evidence" value="ECO:0007669"/>
    <property type="project" value="UniProtKB-UniRule"/>
</dbReference>
<protein>
    <recommendedName>
        <fullName evidence="14 17">Alpha-1,3-mannosyl-glycoprotein 2-beta-N-acetylglucosaminyltransferase</fullName>
        <shortName evidence="17">GNT-I</shortName>
        <shortName evidence="17">GlcNAc-T I</shortName>
        <ecNumber evidence="14 17">2.4.1.101</ecNumber>
    </recommendedName>
    <alternativeName>
        <fullName evidence="15 17">N-glycosyl-oligosaccharide-glycoprotein N-acetylglucosaminyltransferase I</fullName>
    </alternativeName>
</protein>
<dbReference type="EC" id="2.4.1.101" evidence="14 17"/>
<evidence type="ECO:0000256" key="16">
    <source>
        <dbReference type="ARBA" id="ARBA00049421"/>
    </source>
</evidence>
<evidence type="ECO:0000256" key="15">
    <source>
        <dbReference type="ARBA" id="ARBA00041712"/>
    </source>
</evidence>
<dbReference type="Gene3D" id="3.90.550.10">
    <property type="entry name" value="Spore Coat Polysaccharide Biosynthesis Protein SpsA, Chain A"/>
    <property type="match status" value="1"/>
</dbReference>
<comment type="catalytic activity">
    <reaction evidence="16 17">
        <text>N(4)-(alpha-D-Man-(1-&gt;3)-[alpha-D-Man-(1-&gt;3)-[alpha-D-Man-(1-&gt;6)]-alpha-D-Man-(1-&gt;6)]-beta-D-Man-(1-&gt;4)-beta-D-GlcNAc-(1-&gt;4)-beta-D-GlcNAc)-L-asparaginyl-[protein] (N-glucan mannose isomer 5A1,2) + UDP-N-acetyl-alpha-D-glucosamine = N(4)-{beta-D-GlcNAc-(1-&gt;2)-alpha-D-Man-(1-&gt;3)-[alpha-D-Man-(1-&gt;3)-[alpha-D-Man-(1-&gt;6)]-alpha-D-Man-(1-&gt;6)]-beta-D-Man-(1-&gt;4)-beta-D-GlcNAc-(1-&gt;4)-beta-D-GlcNAc}-L-asparaginyl-[protein] + UDP + H(+)</text>
        <dbReference type="Rhea" id="RHEA:11456"/>
        <dbReference type="Rhea" id="RHEA-COMP:14367"/>
        <dbReference type="Rhea" id="RHEA-COMP:14368"/>
        <dbReference type="ChEBI" id="CHEBI:15378"/>
        <dbReference type="ChEBI" id="CHEBI:57705"/>
        <dbReference type="ChEBI" id="CHEBI:58223"/>
        <dbReference type="ChEBI" id="CHEBI:59087"/>
        <dbReference type="ChEBI" id="CHEBI:60625"/>
        <dbReference type="EC" id="2.4.1.101"/>
    </reaction>
</comment>
<comment type="similarity">
    <text evidence="3 17">Belongs to the glycosyltransferase 13 family.</text>
</comment>
<keyword evidence="9" id="KW-1133">Transmembrane helix</keyword>
<dbReference type="WBParaSite" id="maker-uti_cns_0005517-snap-gene-0.6-mRNA-1">
    <property type="protein sequence ID" value="maker-uti_cns_0005517-snap-gene-0.6-mRNA-1"/>
    <property type="gene ID" value="maker-uti_cns_0005517-snap-gene-0.6"/>
</dbReference>
<keyword evidence="11" id="KW-0472">Membrane</keyword>
<dbReference type="FunFam" id="3.90.550.10:FF:000252">
    <property type="entry name" value="Protein O-linked-mannose beta-1,2-N-acetylglucosaminyltransferase 1"/>
    <property type="match status" value="1"/>
</dbReference>
<dbReference type="GO" id="GO:0000139">
    <property type="term" value="C:Golgi membrane"/>
    <property type="evidence" value="ECO:0007669"/>
    <property type="project" value="UniProtKB-SubCell"/>
</dbReference>
<evidence type="ECO:0000313" key="20">
    <source>
        <dbReference type="WBParaSite" id="maker-uti_cns_0005517-snap-gene-0.6-mRNA-1"/>
    </source>
</evidence>
<evidence type="ECO:0000256" key="9">
    <source>
        <dbReference type="ARBA" id="ARBA00022989"/>
    </source>
</evidence>
<dbReference type="InterPro" id="IPR029044">
    <property type="entry name" value="Nucleotide-diphossugar_trans"/>
</dbReference>
<dbReference type="AlphaFoldDB" id="A0A1I8HE63"/>
<evidence type="ECO:0000256" key="14">
    <source>
        <dbReference type="ARBA" id="ARBA00038949"/>
    </source>
</evidence>
<reference evidence="20" key="1">
    <citation type="submission" date="2016-11" db="UniProtKB">
        <authorList>
            <consortium name="WormBaseParasite"/>
        </authorList>
    </citation>
    <scope>IDENTIFICATION</scope>
</reference>
<dbReference type="SUPFAM" id="SSF53448">
    <property type="entry name" value="Nucleotide-diphospho-sugar transferases"/>
    <property type="match status" value="1"/>
</dbReference>
<dbReference type="PANTHER" id="PTHR10468">
    <property type="entry name" value="PROTEIN O-LINKED-MANNOSE BETA-1,2-N-ACETYLGLUCOSAMINYLTRANSFERASE 1/ALPHA-1,3-MANNOSYL-GLYCOPROTEIN 2-BETA-N-ACETYLGLUCOSAMINYLTRANSFERASE"/>
    <property type="match status" value="1"/>
</dbReference>
<evidence type="ECO:0000256" key="11">
    <source>
        <dbReference type="ARBA" id="ARBA00023136"/>
    </source>
</evidence>
<evidence type="ECO:0000256" key="3">
    <source>
        <dbReference type="ARBA" id="ARBA00006492"/>
    </source>
</evidence>
<dbReference type="PANTHER" id="PTHR10468:SF0">
    <property type="entry name" value="ALPHA-1,3-MANNOSYL-GLYCOPROTEIN 2-BETA-N-ACETYLGLUCOSAMINYLTRANSFERASE"/>
    <property type="match status" value="1"/>
</dbReference>
<keyword evidence="6" id="KW-0812">Transmembrane</keyword>
<evidence type="ECO:0000256" key="4">
    <source>
        <dbReference type="ARBA" id="ARBA00022676"/>
    </source>
</evidence>
<comment type="function">
    <text evidence="13 17">Initiates complex N-linked carbohydrate formation. Essential for the conversion of high-mannose to hybrid and complex N-glycans.</text>
</comment>
<evidence type="ECO:0000256" key="1">
    <source>
        <dbReference type="ARBA" id="ARBA00004323"/>
    </source>
</evidence>
<dbReference type="GO" id="GO:0003827">
    <property type="term" value="F:alpha-1,3-mannosylglycoprotein 2-beta-N-acetylglucosaminyltransferase activity"/>
    <property type="evidence" value="ECO:0007669"/>
    <property type="project" value="UniProtKB-UniRule"/>
</dbReference>
<dbReference type="InterPro" id="IPR004139">
    <property type="entry name" value="Glyco_trans_13"/>
</dbReference>
<keyword evidence="12 17" id="KW-0464">Manganese</keyword>
<evidence type="ECO:0000313" key="19">
    <source>
        <dbReference type="Proteomes" id="UP000095280"/>
    </source>
</evidence>
<keyword evidence="18" id="KW-0175">Coiled coil</keyword>
<dbReference type="Proteomes" id="UP000095280">
    <property type="component" value="Unplaced"/>
</dbReference>
<dbReference type="InterPro" id="IPR052261">
    <property type="entry name" value="Glycosyltransferase_13"/>
</dbReference>
<evidence type="ECO:0000256" key="5">
    <source>
        <dbReference type="ARBA" id="ARBA00022679"/>
    </source>
</evidence>
<dbReference type="UniPathway" id="UPA00378"/>
<feature type="coiled-coil region" evidence="18">
    <location>
        <begin position="55"/>
        <end position="86"/>
    </location>
</feature>
<evidence type="ECO:0000256" key="18">
    <source>
        <dbReference type="SAM" id="Coils"/>
    </source>
</evidence>
<dbReference type="Pfam" id="PF03071">
    <property type="entry name" value="GNT-I"/>
    <property type="match status" value="1"/>
</dbReference>
<name>A0A1I8HE63_9PLAT</name>
<dbReference type="Gene3D" id="3.10.180.20">
    <property type="entry name" value="N-Acetylglucosaminyltransferase I, Domain 2"/>
    <property type="match status" value="1"/>
</dbReference>
<evidence type="ECO:0000256" key="2">
    <source>
        <dbReference type="ARBA" id="ARBA00004922"/>
    </source>
</evidence>
<organism evidence="19 20">
    <name type="scientific">Macrostomum lignano</name>
    <dbReference type="NCBI Taxonomy" id="282301"/>
    <lineage>
        <taxon>Eukaryota</taxon>
        <taxon>Metazoa</taxon>
        <taxon>Spiralia</taxon>
        <taxon>Lophotrochozoa</taxon>
        <taxon>Platyhelminthes</taxon>
        <taxon>Rhabditophora</taxon>
        <taxon>Macrostomorpha</taxon>
        <taxon>Macrostomida</taxon>
        <taxon>Macrostomidae</taxon>
        <taxon>Macrostomum</taxon>
    </lineage>
</organism>
<evidence type="ECO:0000256" key="12">
    <source>
        <dbReference type="ARBA" id="ARBA00023211"/>
    </source>
</evidence>
<sequence>MALLPVRSKTRLAFSVAFLLWLVAFILLLNRRLAPSAAESDSHAAGQPPNSRFLAAEFINRVEQQQKELQQLLVESRQLAEALRAQSSIGGNKAGGIGEPTSPRPVMAKLSPADSLPASIAVLVIACNRPTVRRSLDQIFKYMPTSGPHQFHVIVSQDCGHAETASVIQSYGNKLVHIRQPDLSPISVPAKERALVGYYYISRHFRWAFDQVFLTMNYTAAIVVEDDLDIAPDFFDYFIHLGRVMAQDPTVWCVSAWNDNGKSNLIDTARSDLFYRTDFFPGLGWMLLRPTWLELRTGWPAAYWDDHMRKAGVRRGRACLRPEVSRSYTFGRVGVSNGLYFDKYLRFIELSKRPVNYAAMDLSYLLKSNYDSYYLDRVYKLPSVTLDIALGVGSGAPAEVRVQYNGPKEFVAMAKRLDIMPDFKDGVARCAYSGVVPVFKSGRRIHLAPGRPWKGYDVNLEVIDCFVVF</sequence>
<comment type="cofactor">
    <cofactor evidence="17">
        <name>Mn(2+)</name>
        <dbReference type="ChEBI" id="CHEBI:29035"/>
    </cofactor>
    <text evidence="17">The cofactor is mostly bound to the substrate.</text>
</comment>
<evidence type="ECO:0000256" key="8">
    <source>
        <dbReference type="ARBA" id="ARBA00022968"/>
    </source>
</evidence>
<keyword evidence="5" id="KW-0808">Transferase</keyword>
<accession>A0A1I8HE63</accession>
<keyword evidence="8 17" id="KW-0735">Signal-anchor</keyword>
<keyword evidence="4 17" id="KW-0328">Glycosyltransferase</keyword>
<evidence type="ECO:0000256" key="17">
    <source>
        <dbReference type="RuleBase" id="RU368119"/>
    </source>
</evidence>
<proteinExistence type="inferred from homology"/>
<evidence type="ECO:0000256" key="10">
    <source>
        <dbReference type="ARBA" id="ARBA00023034"/>
    </source>
</evidence>
<evidence type="ECO:0000256" key="13">
    <source>
        <dbReference type="ARBA" id="ARBA00037706"/>
    </source>
</evidence>
<keyword evidence="19" id="KW-1185">Reference proteome</keyword>
<comment type="subcellular location">
    <subcellularLocation>
        <location evidence="1 17">Golgi apparatus membrane</location>
        <topology evidence="1 17">Single-pass type II membrane protein</topology>
    </subcellularLocation>
</comment>